<comment type="caution">
    <text evidence="1">The sequence shown here is derived from an EMBL/GenBank/DDBJ whole genome shotgun (WGS) entry which is preliminary data.</text>
</comment>
<name>X1E4A1_9ZZZZ</name>
<gene>
    <name evidence="1" type="ORF">S01H4_64607</name>
</gene>
<evidence type="ECO:0000313" key="1">
    <source>
        <dbReference type="EMBL" id="GAH12009.1"/>
    </source>
</evidence>
<dbReference type="AlphaFoldDB" id="X1E4A1"/>
<dbReference type="EMBL" id="BART01039238">
    <property type="protein sequence ID" value="GAH12009.1"/>
    <property type="molecule type" value="Genomic_DNA"/>
</dbReference>
<reference evidence="1" key="1">
    <citation type="journal article" date="2014" name="Front. Microbiol.">
        <title>High frequency of phylogenetically diverse reductive dehalogenase-homologous genes in deep subseafloor sedimentary metagenomes.</title>
        <authorList>
            <person name="Kawai M."/>
            <person name="Futagami T."/>
            <person name="Toyoda A."/>
            <person name="Takaki Y."/>
            <person name="Nishi S."/>
            <person name="Hori S."/>
            <person name="Arai W."/>
            <person name="Tsubouchi T."/>
            <person name="Morono Y."/>
            <person name="Uchiyama I."/>
            <person name="Ito T."/>
            <person name="Fujiyama A."/>
            <person name="Inagaki F."/>
            <person name="Takami H."/>
        </authorList>
    </citation>
    <scope>NUCLEOTIDE SEQUENCE</scope>
    <source>
        <strain evidence="1">Expedition CK06-06</strain>
    </source>
</reference>
<organism evidence="1">
    <name type="scientific">marine sediment metagenome</name>
    <dbReference type="NCBI Taxonomy" id="412755"/>
    <lineage>
        <taxon>unclassified sequences</taxon>
        <taxon>metagenomes</taxon>
        <taxon>ecological metagenomes</taxon>
    </lineage>
</organism>
<protein>
    <submittedName>
        <fullName evidence="1">Uncharacterized protein</fullName>
    </submittedName>
</protein>
<accession>X1E4A1</accession>
<sequence length="79" mass="8996">MDIPDREEKLLVEQINVSKMSEIAAVKFGGKAMSRRLRSFLTWHDRHAFSPLSQAFAGRKMAKIQIDLIYVGSYIAGLR</sequence>
<proteinExistence type="predicted"/>